<dbReference type="Gene3D" id="3.40.50.12160">
    <property type="entry name" value="Methylthiotransferase, N-terminal domain"/>
    <property type="match status" value="1"/>
</dbReference>
<evidence type="ECO:0000313" key="20">
    <source>
        <dbReference type="Proteomes" id="UP000018050"/>
    </source>
</evidence>
<evidence type="ECO:0000256" key="6">
    <source>
        <dbReference type="ARBA" id="ARBA00022485"/>
    </source>
</evidence>
<dbReference type="SFLD" id="SFLDG01082">
    <property type="entry name" value="B12-binding_domain_containing"/>
    <property type="match status" value="1"/>
</dbReference>
<keyword evidence="16" id="KW-0812">Transmembrane</keyword>
<dbReference type="VEuPathDB" id="ToxoDB:EAH_00013250"/>
<dbReference type="InterPro" id="IPR020612">
    <property type="entry name" value="Methylthiotransferase_CS"/>
</dbReference>
<organism evidence="19 20">
    <name type="scientific">Eimeria acervulina</name>
    <name type="common">Coccidian parasite</name>
    <dbReference type="NCBI Taxonomy" id="5801"/>
    <lineage>
        <taxon>Eukaryota</taxon>
        <taxon>Sar</taxon>
        <taxon>Alveolata</taxon>
        <taxon>Apicomplexa</taxon>
        <taxon>Conoidasida</taxon>
        <taxon>Coccidia</taxon>
        <taxon>Eucoccidiorida</taxon>
        <taxon>Eimeriorina</taxon>
        <taxon>Eimeriidae</taxon>
        <taxon>Eimeria</taxon>
    </lineage>
</organism>
<accession>U6GKC0</accession>
<dbReference type="PANTHER" id="PTHR11918">
    <property type="entry name" value="RADICAL SAM PROTEINS"/>
    <property type="match status" value="1"/>
</dbReference>
<dbReference type="SFLD" id="SFLDS00029">
    <property type="entry name" value="Radical_SAM"/>
    <property type="match status" value="1"/>
</dbReference>
<evidence type="ECO:0000256" key="4">
    <source>
        <dbReference type="ARBA" id="ARBA00013273"/>
    </source>
</evidence>
<feature type="domain" description="MTTase N-terminal" evidence="17">
    <location>
        <begin position="227"/>
        <end position="378"/>
    </location>
</feature>
<protein>
    <recommendedName>
        <fullName evidence="5">Threonylcarbamoyladenosine tRNA methylthiotransferase</fullName>
        <ecNumber evidence="4">2.8.4.5</ecNumber>
    </recommendedName>
    <alternativeName>
        <fullName evidence="13">tRNA-t(6)A37 methylthiotransferase</fullName>
    </alternativeName>
</protein>
<dbReference type="OrthoDB" id="1730074at2759"/>
<dbReference type="InterPro" id="IPR006638">
    <property type="entry name" value="Elp3/MiaA/NifB-like_rSAM"/>
</dbReference>
<evidence type="ECO:0000256" key="13">
    <source>
        <dbReference type="ARBA" id="ARBA00031213"/>
    </source>
</evidence>
<keyword evidence="9" id="KW-0819">tRNA processing</keyword>
<evidence type="ECO:0000256" key="5">
    <source>
        <dbReference type="ARBA" id="ARBA00018810"/>
    </source>
</evidence>
<dbReference type="Gene3D" id="3.80.30.20">
    <property type="entry name" value="tm_1862 like domain"/>
    <property type="match status" value="1"/>
</dbReference>
<evidence type="ECO:0000259" key="17">
    <source>
        <dbReference type="PROSITE" id="PS51449"/>
    </source>
</evidence>
<dbReference type="Pfam" id="PF00919">
    <property type="entry name" value="UPF0004"/>
    <property type="match status" value="1"/>
</dbReference>
<dbReference type="RefSeq" id="XP_013249970.1">
    <property type="nucleotide sequence ID" value="XM_013394516.1"/>
</dbReference>
<evidence type="ECO:0000259" key="18">
    <source>
        <dbReference type="PROSITE" id="PS51918"/>
    </source>
</evidence>
<feature type="compositionally biased region" description="Low complexity" evidence="15">
    <location>
        <begin position="331"/>
        <end position="340"/>
    </location>
</feature>
<name>U6GKC0_EIMAC</name>
<evidence type="ECO:0000256" key="2">
    <source>
        <dbReference type="ARBA" id="ARBA00002399"/>
    </source>
</evidence>
<evidence type="ECO:0000256" key="11">
    <source>
        <dbReference type="ARBA" id="ARBA00023004"/>
    </source>
</evidence>
<reference evidence="19" key="2">
    <citation type="submission" date="2013-10" db="EMBL/GenBank/DDBJ databases">
        <authorList>
            <person name="Aslett M."/>
        </authorList>
    </citation>
    <scope>NUCLEOTIDE SEQUENCE</scope>
    <source>
        <strain evidence="19">Houghton</strain>
    </source>
</reference>
<dbReference type="InterPro" id="IPR023404">
    <property type="entry name" value="rSAM_horseshoe"/>
</dbReference>
<proteinExistence type="inferred from homology"/>
<dbReference type="InterPro" id="IPR007197">
    <property type="entry name" value="rSAM"/>
</dbReference>
<dbReference type="SUPFAM" id="SSF102114">
    <property type="entry name" value="Radical SAM enzymes"/>
    <property type="match status" value="1"/>
</dbReference>
<evidence type="ECO:0000256" key="7">
    <source>
        <dbReference type="ARBA" id="ARBA00022679"/>
    </source>
</evidence>
<dbReference type="PANTHER" id="PTHR11918:SF45">
    <property type="entry name" value="THREONYLCARBAMOYLADENOSINE TRNA METHYLTHIOTRANSFERASE"/>
    <property type="match status" value="1"/>
</dbReference>
<keyword evidence="10" id="KW-0479">Metal-binding</keyword>
<feature type="domain" description="Radical SAM core" evidence="18">
    <location>
        <begin position="447"/>
        <end position="683"/>
    </location>
</feature>
<evidence type="ECO:0000256" key="3">
    <source>
        <dbReference type="ARBA" id="ARBA00008616"/>
    </source>
</evidence>
<keyword evidence="20" id="KW-1185">Reference proteome</keyword>
<dbReference type="SMART" id="SM00729">
    <property type="entry name" value="Elp3"/>
    <property type="match status" value="1"/>
</dbReference>
<keyword evidence="16" id="KW-1133">Transmembrane helix</keyword>
<keyword evidence="12" id="KW-0411">Iron-sulfur</keyword>
<dbReference type="EMBL" id="HG671125">
    <property type="protein sequence ID" value="CDI80007.1"/>
    <property type="molecule type" value="Genomic_DNA"/>
</dbReference>
<feature type="transmembrane region" description="Helical" evidence="16">
    <location>
        <begin position="20"/>
        <end position="39"/>
    </location>
</feature>
<keyword evidence="11" id="KW-0408">Iron</keyword>
<evidence type="ECO:0000256" key="16">
    <source>
        <dbReference type="SAM" id="Phobius"/>
    </source>
</evidence>
<evidence type="ECO:0000256" key="9">
    <source>
        <dbReference type="ARBA" id="ARBA00022694"/>
    </source>
</evidence>
<evidence type="ECO:0000256" key="1">
    <source>
        <dbReference type="ARBA" id="ARBA00001966"/>
    </source>
</evidence>
<dbReference type="GO" id="GO:0051539">
    <property type="term" value="F:4 iron, 4 sulfur cluster binding"/>
    <property type="evidence" value="ECO:0007669"/>
    <property type="project" value="UniProtKB-KW"/>
</dbReference>
<feature type="region of interest" description="Disordered" evidence="15">
    <location>
        <begin position="126"/>
        <end position="145"/>
    </location>
</feature>
<comment type="catalytic activity">
    <reaction evidence="14">
        <text>N(6)-L-threonylcarbamoyladenosine(37) in tRNA + (sulfur carrier)-SH + AH2 + 2 S-adenosyl-L-methionine = 2-methylsulfanyl-N(6)-L-threonylcarbamoyladenosine(37) in tRNA + (sulfur carrier)-H + 5'-deoxyadenosine + L-methionine + A + S-adenosyl-L-homocysteine + 2 H(+)</text>
        <dbReference type="Rhea" id="RHEA:37075"/>
        <dbReference type="Rhea" id="RHEA-COMP:10163"/>
        <dbReference type="Rhea" id="RHEA-COMP:11092"/>
        <dbReference type="Rhea" id="RHEA-COMP:14737"/>
        <dbReference type="Rhea" id="RHEA-COMP:14739"/>
        <dbReference type="ChEBI" id="CHEBI:13193"/>
        <dbReference type="ChEBI" id="CHEBI:15378"/>
        <dbReference type="ChEBI" id="CHEBI:17319"/>
        <dbReference type="ChEBI" id="CHEBI:17499"/>
        <dbReference type="ChEBI" id="CHEBI:29917"/>
        <dbReference type="ChEBI" id="CHEBI:57844"/>
        <dbReference type="ChEBI" id="CHEBI:57856"/>
        <dbReference type="ChEBI" id="CHEBI:59789"/>
        <dbReference type="ChEBI" id="CHEBI:64428"/>
        <dbReference type="ChEBI" id="CHEBI:74418"/>
        <dbReference type="ChEBI" id="CHEBI:74420"/>
        <dbReference type="EC" id="2.8.4.5"/>
    </reaction>
</comment>
<dbReference type="InterPro" id="IPR013848">
    <property type="entry name" value="Methylthiotransferase_N"/>
</dbReference>
<dbReference type="FunFam" id="3.80.30.20:FF:000002">
    <property type="entry name" value="threonylcarbamoyladenosine tRNA methylthiotransferase isoform X2"/>
    <property type="match status" value="1"/>
</dbReference>
<evidence type="ECO:0000256" key="14">
    <source>
        <dbReference type="ARBA" id="ARBA00051661"/>
    </source>
</evidence>
<evidence type="ECO:0000256" key="10">
    <source>
        <dbReference type="ARBA" id="ARBA00022723"/>
    </source>
</evidence>
<evidence type="ECO:0000256" key="8">
    <source>
        <dbReference type="ARBA" id="ARBA00022691"/>
    </source>
</evidence>
<feature type="region of interest" description="Disordered" evidence="15">
    <location>
        <begin position="329"/>
        <end position="366"/>
    </location>
</feature>
<feature type="transmembrane region" description="Helical" evidence="16">
    <location>
        <begin position="51"/>
        <end position="71"/>
    </location>
</feature>
<dbReference type="PROSITE" id="PS51918">
    <property type="entry name" value="RADICAL_SAM"/>
    <property type="match status" value="1"/>
</dbReference>
<dbReference type="GO" id="GO:0046872">
    <property type="term" value="F:metal ion binding"/>
    <property type="evidence" value="ECO:0007669"/>
    <property type="project" value="UniProtKB-KW"/>
</dbReference>
<gene>
    <name evidence="19" type="ORF">EAH_00013250</name>
</gene>
<keyword evidence="8" id="KW-0949">S-adenosyl-L-methionine</keyword>
<comment type="cofactor">
    <cofactor evidence="1">
        <name>[4Fe-4S] cluster</name>
        <dbReference type="ChEBI" id="CHEBI:49883"/>
    </cofactor>
</comment>
<sequence length="743" mass="78622">MPSNQGPHQGLASPLALEGALPTACCAAVALAAGAAATLQLAGKVKGGPSLVAVEVGAAFTCTGYLVWRLFRGEASPTAAGDAAAAAVPVVAAGGAARKAAEGGSYTSDGCCGGACGCGGSSEAAAEQEETAEEEEAGEADMEDLQDSEDEFKRVARAAKMSTYLQPKAARRRAASQLVKESNDDKEELTTAAAAPAAGEAAAASAAALAPAGVALNDEAAFLPGRSKVYFKTFGCSHNISDSEYMRAATAGAAAAGAAIGCAAGVAVAACECIRVAAEGLLHASGYRFVEAMEEADICVVNSCTVKSPSEFAFYSVIRAALGQAPPRSNAAAAATAGTGKQRTPPEQQQQQQEQEEEQQQQQQQRRRIPCVVAGCVPGAARADRRGKGAAAAAAASWQQALLDQCSVVGISAFSRIVEVVEEALQGRIVRLTGGKSLPPLDLPKIRRNRFIEIVPISTGCLGNCTYCKTKHARGDLGSYPEEAIEARVRSAIEQGVTQIWLTSEDTGKKTRAYGLDIGSSLTQLLRRLLQQPLPEEVMLRIGMGNPPFLLGQLSAAADILGHPNVFEFLHLPVQSGSNRVLSRMKRDYTVEQFRQVVDACLQAHPRMSIMTDIICGFPDETEEDHVKTLQLLSDYRFPAVNISQFYPRPNTPAAAMKQLNSQIVKRRSREATQLFEAYTCYDWMVWFSSHSDRSEHTVGHTKQYIKVLVDRDEALLGRVGWVRVTAASKWHCMGVLCGPTAA</sequence>
<evidence type="ECO:0000256" key="12">
    <source>
        <dbReference type="ARBA" id="ARBA00023014"/>
    </source>
</evidence>
<keyword evidence="7" id="KW-0808">Transferase</keyword>
<dbReference type="EC" id="2.8.4.5" evidence="4"/>
<evidence type="ECO:0000256" key="15">
    <source>
        <dbReference type="SAM" id="MobiDB-lite"/>
    </source>
</evidence>
<keyword evidence="6" id="KW-0004">4Fe-4S</keyword>
<dbReference type="PROSITE" id="PS01278">
    <property type="entry name" value="MTTASE_RADICAL"/>
    <property type="match status" value="1"/>
</dbReference>
<dbReference type="GO" id="GO:0005783">
    <property type="term" value="C:endoplasmic reticulum"/>
    <property type="evidence" value="ECO:0007669"/>
    <property type="project" value="TreeGrafter"/>
</dbReference>
<evidence type="ECO:0000313" key="19">
    <source>
        <dbReference type="EMBL" id="CDI80007.1"/>
    </source>
</evidence>
<dbReference type="InterPro" id="IPR058240">
    <property type="entry name" value="rSAM_sf"/>
</dbReference>
<comment type="function">
    <text evidence="2">Catalyzes the methylthiolation of N6-threonylcarbamoyladenosine (t(6)A), leading to the formation of 2-methylthio-N6-threonylcarbamoyladenosine (ms(2)t(6)A) at position 37 in tRNAs that read codons beginning with adenine.</text>
</comment>
<keyword evidence="16" id="KW-0472">Membrane</keyword>
<dbReference type="Proteomes" id="UP000018050">
    <property type="component" value="Unassembled WGS sequence"/>
</dbReference>
<dbReference type="GO" id="GO:0035598">
    <property type="term" value="F:tRNA (N(6)-L-threonylcarbamoyladenosine(37)-C(2))-methylthiotransferase activity"/>
    <property type="evidence" value="ECO:0007669"/>
    <property type="project" value="UniProtKB-EC"/>
</dbReference>
<dbReference type="OMA" id="RMSIMTD"/>
<dbReference type="Pfam" id="PF04055">
    <property type="entry name" value="Radical_SAM"/>
    <property type="match status" value="1"/>
</dbReference>
<reference evidence="19" key="1">
    <citation type="submission" date="2013-10" db="EMBL/GenBank/DDBJ databases">
        <title>Genomic analysis of the causative agents of coccidiosis in chickens.</title>
        <authorList>
            <person name="Reid A.J."/>
            <person name="Blake D."/>
            <person name="Billington K."/>
            <person name="Browne H."/>
            <person name="Dunn M."/>
            <person name="Hung S."/>
            <person name="Kawahara F."/>
            <person name="Miranda-Saavedra D."/>
            <person name="Mourier T."/>
            <person name="Nagra H."/>
            <person name="Otto T.D."/>
            <person name="Rawlings N."/>
            <person name="Sanchez A."/>
            <person name="Sanders M."/>
            <person name="Subramaniam C."/>
            <person name="Tay Y."/>
            <person name="Dear P."/>
            <person name="Doerig C."/>
            <person name="Gruber A."/>
            <person name="Parkinson J."/>
            <person name="Shirley M."/>
            <person name="Wan K.L."/>
            <person name="Berriman M."/>
            <person name="Tomley F."/>
            <person name="Pain A."/>
        </authorList>
    </citation>
    <scope>NUCLEOTIDE SEQUENCE</scope>
    <source>
        <strain evidence="19">Houghton</strain>
    </source>
</reference>
<comment type="similarity">
    <text evidence="3">Belongs to the methylthiotransferase family. CDKAL1 subfamily.</text>
</comment>
<dbReference type="InterPro" id="IPR038135">
    <property type="entry name" value="Methylthiotransferase_N_sf"/>
</dbReference>
<dbReference type="GeneID" id="25269395"/>
<dbReference type="PROSITE" id="PS51449">
    <property type="entry name" value="MTTASE_N"/>
    <property type="match status" value="1"/>
</dbReference>
<dbReference type="AlphaFoldDB" id="U6GKC0"/>